<keyword evidence="4" id="KW-0233">DNA recombination</keyword>
<feature type="domain" description="Tyr recombinase" evidence="6">
    <location>
        <begin position="214"/>
        <end position="390"/>
    </location>
</feature>
<evidence type="ECO:0000313" key="9">
    <source>
        <dbReference type="Proteomes" id="UP001596501"/>
    </source>
</evidence>
<dbReference type="Gene3D" id="1.10.150.130">
    <property type="match status" value="1"/>
</dbReference>
<dbReference type="InterPro" id="IPR013762">
    <property type="entry name" value="Integrase-like_cat_sf"/>
</dbReference>
<dbReference type="InterPro" id="IPR053876">
    <property type="entry name" value="Phage_int_M"/>
</dbReference>
<dbReference type="Pfam" id="PF13356">
    <property type="entry name" value="Arm-DNA-bind_3"/>
    <property type="match status" value="1"/>
</dbReference>
<accession>A0ABW2QJ75</accession>
<dbReference type="InterPro" id="IPR010998">
    <property type="entry name" value="Integrase_recombinase_N"/>
</dbReference>
<dbReference type="PANTHER" id="PTHR30629:SF2">
    <property type="entry name" value="PROPHAGE INTEGRASE INTS-RELATED"/>
    <property type="match status" value="1"/>
</dbReference>
<dbReference type="SUPFAM" id="SSF56349">
    <property type="entry name" value="DNA breaking-rejoining enzymes"/>
    <property type="match status" value="1"/>
</dbReference>
<dbReference type="InterPro" id="IPR025166">
    <property type="entry name" value="Integrase_DNA_bind_dom"/>
</dbReference>
<keyword evidence="2" id="KW-0229">DNA integration</keyword>
<dbReference type="EMBL" id="JBHTCA010000004">
    <property type="protein sequence ID" value="MFC7408662.1"/>
    <property type="molecule type" value="Genomic_DNA"/>
</dbReference>
<dbReference type="InterPro" id="IPR050808">
    <property type="entry name" value="Phage_Integrase"/>
</dbReference>
<dbReference type="CDD" id="cd00801">
    <property type="entry name" value="INT_P4_C"/>
    <property type="match status" value="1"/>
</dbReference>
<evidence type="ECO:0000256" key="5">
    <source>
        <dbReference type="PROSITE-ProRule" id="PRU01248"/>
    </source>
</evidence>
<proteinExistence type="inferred from homology"/>
<dbReference type="Gene3D" id="1.10.443.10">
    <property type="entry name" value="Intergrase catalytic core"/>
    <property type="match status" value="1"/>
</dbReference>
<evidence type="ECO:0000256" key="1">
    <source>
        <dbReference type="ARBA" id="ARBA00008857"/>
    </source>
</evidence>
<dbReference type="Pfam" id="PF00589">
    <property type="entry name" value="Phage_integrase"/>
    <property type="match status" value="1"/>
</dbReference>
<evidence type="ECO:0000259" key="6">
    <source>
        <dbReference type="PROSITE" id="PS51898"/>
    </source>
</evidence>
<gene>
    <name evidence="8" type="ORF">ACFQPB_07300</name>
</gene>
<dbReference type="InterPro" id="IPR038488">
    <property type="entry name" value="Integrase_DNA-bd_sf"/>
</dbReference>
<comment type="similarity">
    <text evidence="1">Belongs to the 'phage' integrase family.</text>
</comment>
<dbReference type="InterPro" id="IPR011010">
    <property type="entry name" value="DNA_brk_join_enz"/>
</dbReference>
<evidence type="ECO:0000259" key="7">
    <source>
        <dbReference type="PROSITE" id="PS51900"/>
    </source>
</evidence>
<evidence type="ECO:0000256" key="3">
    <source>
        <dbReference type="ARBA" id="ARBA00023125"/>
    </source>
</evidence>
<dbReference type="RefSeq" id="WP_382221296.1">
    <property type="nucleotide sequence ID" value="NZ_JBHTCA010000004.1"/>
</dbReference>
<evidence type="ECO:0000313" key="8">
    <source>
        <dbReference type="EMBL" id="MFC7408662.1"/>
    </source>
</evidence>
<dbReference type="PROSITE" id="PS51898">
    <property type="entry name" value="TYR_RECOMBINASE"/>
    <property type="match status" value="1"/>
</dbReference>
<dbReference type="Pfam" id="PF22022">
    <property type="entry name" value="Phage_int_M"/>
    <property type="match status" value="1"/>
</dbReference>
<evidence type="ECO:0000256" key="2">
    <source>
        <dbReference type="ARBA" id="ARBA00022908"/>
    </source>
</evidence>
<sequence length="406" mass="46752">MGKLTDTFCKNTKVPKMHPDGDGLYLKVQASAKDKSRVTKSWMFRWGAGGKNTMGLGSYPEVTLARARELTLEKRRLITEGIDPREERQQRQLEIKRQQNTKTFKDHALDYIDAQKAGWKNPKHVQQWQNTLATYAYPVIGDLTIEQISLDHIRQILDPIWSTKSETAERIRGRLEVIIDAAMVKEDRPVMNHARWKGRLEHLLPAPQRKKRLQHHPALKYAALKPFYDLLKAHGGIAAMCMRFTILTACRTNESIGATWAEIDLENRVWTIPKTRMKKGKEHRVPLSDEAVALLKELKGFELSKQWVFPSPMKPQQHLSNMGMLSLLKKGLNRPDITVHGFRSTFRDWAGETTNHEREVIEHALAHQLADETEAAYQRGDYFEKRKVLMQDWSTFAAGRNPDAMT</sequence>
<feature type="domain" description="Core-binding (CB)" evidence="7">
    <location>
        <begin position="102"/>
        <end position="183"/>
    </location>
</feature>
<dbReference type="InterPro" id="IPR044068">
    <property type="entry name" value="CB"/>
</dbReference>
<organism evidence="8 9">
    <name type="scientific">Hydrogenophaga atypica</name>
    <dbReference type="NCBI Taxonomy" id="249409"/>
    <lineage>
        <taxon>Bacteria</taxon>
        <taxon>Pseudomonadati</taxon>
        <taxon>Pseudomonadota</taxon>
        <taxon>Betaproteobacteria</taxon>
        <taxon>Burkholderiales</taxon>
        <taxon>Comamonadaceae</taxon>
        <taxon>Hydrogenophaga</taxon>
    </lineage>
</organism>
<reference evidence="9" key="1">
    <citation type="journal article" date="2019" name="Int. J. Syst. Evol. Microbiol.">
        <title>The Global Catalogue of Microorganisms (GCM) 10K type strain sequencing project: providing services to taxonomists for standard genome sequencing and annotation.</title>
        <authorList>
            <consortium name="The Broad Institute Genomics Platform"/>
            <consortium name="The Broad Institute Genome Sequencing Center for Infectious Disease"/>
            <person name="Wu L."/>
            <person name="Ma J."/>
        </authorList>
    </citation>
    <scope>NUCLEOTIDE SEQUENCE [LARGE SCALE GENOMIC DNA]</scope>
    <source>
        <strain evidence="9">CGMCC 1.12371</strain>
    </source>
</reference>
<comment type="caution">
    <text evidence="8">The sequence shown here is derived from an EMBL/GenBank/DDBJ whole genome shotgun (WGS) entry which is preliminary data.</text>
</comment>
<dbReference type="Gene3D" id="3.30.160.390">
    <property type="entry name" value="Integrase, DNA-binding domain"/>
    <property type="match status" value="1"/>
</dbReference>
<protein>
    <submittedName>
        <fullName evidence="8">Tyrosine-type recombinase/integrase</fullName>
    </submittedName>
</protein>
<name>A0ABW2QJ75_9BURK</name>
<evidence type="ECO:0000256" key="4">
    <source>
        <dbReference type="ARBA" id="ARBA00023172"/>
    </source>
</evidence>
<dbReference type="Proteomes" id="UP001596501">
    <property type="component" value="Unassembled WGS sequence"/>
</dbReference>
<dbReference type="InterPro" id="IPR002104">
    <property type="entry name" value="Integrase_catalytic"/>
</dbReference>
<dbReference type="PROSITE" id="PS51900">
    <property type="entry name" value="CB"/>
    <property type="match status" value="1"/>
</dbReference>
<keyword evidence="3 5" id="KW-0238">DNA-binding</keyword>
<dbReference type="PANTHER" id="PTHR30629">
    <property type="entry name" value="PROPHAGE INTEGRASE"/>
    <property type="match status" value="1"/>
</dbReference>
<keyword evidence="9" id="KW-1185">Reference proteome</keyword>